<dbReference type="AlphaFoldDB" id="A0A5C5BDU5"/>
<sequence length="144" mass="15292">MTHAPDHPRVSGYAVVVHDGAVLLAGLTGEQRWTLPGGGVDFGEHPAQAAVREVREETGLDIELGELLGIDSLVVRVAGGDESGVELLHGLRIVYRGRLLGGTLHDEVQGSTDRAAWHPLETVGSLPLVELVRTALGWTGDLRP</sequence>
<dbReference type="PANTHER" id="PTHR43046:SF16">
    <property type="entry name" value="ADP-RIBOSE PYROPHOSPHATASE YJHB-RELATED"/>
    <property type="match status" value="1"/>
</dbReference>
<dbReference type="CDD" id="cd02883">
    <property type="entry name" value="NUDIX_Hydrolase"/>
    <property type="match status" value="1"/>
</dbReference>
<proteinExistence type="inferred from homology"/>
<dbReference type="InterPro" id="IPR020476">
    <property type="entry name" value="Nudix_hydrolase"/>
</dbReference>
<dbReference type="OrthoDB" id="9804442at2"/>
<dbReference type="Pfam" id="PF00293">
    <property type="entry name" value="NUDIX"/>
    <property type="match status" value="1"/>
</dbReference>
<evidence type="ECO:0000256" key="3">
    <source>
        <dbReference type="ARBA" id="ARBA00022801"/>
    </source>
</evidence>
<dbReference type="GO" id="GO:0016787">
    <property type="term" value="F:hydrolase activity"/>
    <property type="evidence" value="ECO:0007669"/>
    <property type="project" value="UniProtKB-KW"/>
</dbReference>
<comment type="caution">
    <text evidence="6">The sequence shown here is derived from an EMBL/GenBank/DDBJ whole genome shotgun (WGS) entry which is preliminary data.</text>
</comment>
<gene>
    <name evidence="6" type="ORF">FH969_07705</name>
</gene>
<dbReference type="Gene3D" id="3.90.79.10">
    <property type="entry name" value="Nucleoside Triphosphate Pyrophosphohydrolase"/>
    <property type="match status" value="1"/>
</dbReference>
<name>A0A5C5BDU5_9MICO</name>
<evidence type="ECO:0000313" key="7">
    <source>
        <dbReference type="Proteomes" id="UP000313849"/>
    </source>
</evidence>
<dbReference type="InterPro" id="IPR000086">
    <property type="entry name" value="NUDIX_hydrolase_dom"/>
</dbReference>
<dbReference type="PROSITE" id="PS00893">
    <property type="entry name" value="NUDIX_BOX"/>
    <property type="match status" value="1"/>
</dbReference>
<accession>A0A5C5BDU5</accession>
<keyword evidence="7" id="KW-1185">Reference proteome</keyword>
<dbReference type="InterPro" id="IPR020084">
    <property type="entry name" value="NUDIX_hydrolase_CS"/>
</dbReference>
<dbReference type="EMBL" id="VENP01000023">
    <property type="protein sequence ID" value="TNU74707.1"/>
    <property type="molecule type" value="Genomic_DNA"/>
</dbReference>
<reference evidence="6 7" key="1">
    <citation type="submission" date="2019-06" db="EMBL/GenBank/DDBJ databases">
        <title>Draft genome sequence of Miniimonas arenae KCTC 19750T isolated from sea sand.</title>
        <authorList>
            <person name="Park S.-J."/>
        </authorList>
    </citation>
    <scope>NUCLEOTIDE SEQUENCE [LARGE SCALE GENOMIC DNA]</scope>
    <source>
        <strain evidence="6 7">KCTC 19750</strain>
    </source>
</reference>
<feature type="domain" description="Nudix hydrolase" evidence="5">
    <location>
        <begin position="5"/>
        <end position="141"/>
    </location>
</feature>
<comment type="similarity">
    <text evidence="2 4">Belongs to the Nudix hydrolase family.</text>
</comment>
<dbReference type="RefSeq" id="WP_139986765.1">
    <property type="nucleotide sequence ID" value="NZ_VENP01000023.1"/>
</dbReference>
<evidence type="ECO:0000256" key="2">
    <source>
        <dbReference type="ARBA" id="ARBA00005582"/>
    </source>
</evidence>
<dbReference type="SUPFAM" id="SSF55811">
    <property type="entry name" value="Nudix"/>
    <property type="match status" value="1"/>
</dbReference>
<dbReference type="PRINTS" id="PR00502">
    <property type="entry name" value="NUDIXFAMILY"/>
</dbReference>
<evidence type="ECO:0000256" key="4">
    <source>
        <dbReference type="RuleBase" id="RU003476"/>
    </source>
</evidence>
<dbReference type="PANTHER" id="PTHR43046">
    <property type="entry name" value="GDP-MANNOSE MANNOSYL HYDROLASE"/>
    <property type="match status" value="1"/>
</dbReference>
<evidence type="ECO:0000259" key="5">
    <source>
        <dbReference type="PROSITE" id="PS51462"/>
    </source>
</evidence>
<organism evidence="6 7">
    <name type="scientific">Miniimonas arenae</name>
    <dbReference type="NCBI Taxonomy" id="676201"/>
    <lineage>
        <taxon>Bacteria</taxon>
        <taxon>Bacillati</taxon>
        <taxon>Actinomycetota</taxon>
        <taxon>Actinomycetes</taxon>
        <taxon>Micrococcales</taxon>
        <taxon>Beutenbergiaceae</taxon>
        <taxon>Miniimonas</taxon>
    </lineage>
</organism>
<comment type="cofactor">
    <cofactor evidence="1">
        <name>Mg(2+)</name>
        <dbReference type="ChEBI" id="CHEBI:18420"/>
    </cofactor>
</comment>
<dbReference type="InterPro" id="IPR015797">
    <property type="entry name" value="NUDIX_hydrolase-like_dom_sf"/>
</dbReference>
<dbReference type="PROSITE" id="PS51462">
    <property type="entry name" value="NUDIX"/>
    <property type="match status" value="1"/>
</dbReference>
<evidence type="ECO:0000256" key="1">
    <source>
        <dbReference type="ARBA" id="ARBA00001946"/>
    </source>
</evidence>
<evidence type="ECO:0000313" key="6">
    <source>
        <dbReference type="EMBL" id="TNU74707.1"/>
    </source>
</evidence>
<keyword evidence="3 4" id="KW-0378">Hydrolase</keyword>
<dbReference type="Proteomes" id="UP000313849">
    <property type="component" value="Unassembled WGS sequence"/>
</dbReference>
<protein>
    <submittedName>
        <fullName evidence="6">NUDIX domain-containing protein</fullName>
    </submittedName>
</protein>